<comment type="caution">
    <text evidence="1">The sequence shown here is derived from an EMBL/GenBank/DDBJ whole genome shotgun (WGS) entry which is preliminary data.</text>
</comment>
<reference evidence="2" key="1">
    <citation type="journal article" date="2019" name="Int. J. Syst. Evol. Microbiol.">
        <title>The Global Catalogue of Microorganisms (GCM) 10K type strain sequencing project: providing services to taxonomists for standard genome sequencing and annotation.</title>
        <authorList>
            <consortium name="The Broad Institute Genomics Platform"/>
            <consortium name="The Broad Institute Genome Sequencing Center for Infectious Disease"/>
            <person name="Wu L."/>
            <person name="Ma J."/>
        </authorList>
    </citation>
    <scope>NUCLEOTIDE SEQUENCE [LARGE SCALE GENOMIC DNA]</scope>
    <source>
        <strain evidence="2">NBRC 111756</strain>
    </source>
</reference>
<dbReference type="Proteomes" id="UP001596422">
    <property type="component" value="Unassembled WGS sequence"/>
</dbReference>
<protein>
    <submittedName>
        <fullName evidence="1">Uncharacterized protein</fullName>
    </submittedName>
</protein>
<dbReference type="EMBL" id="JBHSWE010000001">
    <property type="protein sequence ID" value="MFC6669392.1"/>
    <property type="molecule type" value="Genomic_DNA"/>
</dbReference>
<accession>A0ABW1ZW23</accession>
<proteinExistence type="predicted"/>
<gene>
    <name evidence="1" type="ORF">ACFQDL_04225</name>
</gene>
<keyword evidence="2" id="KW-1185">Reference proteome</keyword>
<evidence type="ECO:0000313" key="1">
    <source>
        <dbReference type="EMBL" id="MFC6669392.1"/>
    </source>
</evidence>
<sequence length="126" mass="14102">MLYAIRNAEGRIVGLTETAGDGTEPIDMKNREVLEFLSINDGSFSPEAFLDRSDAGTVRIIEDMIDILIAKNIILFTDFPLASQTKLLSRKLARSYLQPETAEAQDSEPQPTLQSRILIEDDDSWI</sequence>
<evidence type="ECO:0000313" key="2">
    <source>
        <dbReference type="Proteomes" id="UP001596422"/>
    </source>
</evidence>
<name>A0ABW1ZW23_9GAMM</name>
<organism evidence="1 2">
    <name type="scientific">Marinobacterium aestuariivivens</name>
    <dbReference type="NCBI Taxonomy" id="1698799"/>
    <lineage>
        <taxon>Bacteria</taxon>
        <taxon>Pseudomonadati</taxon>
        <taxon>Pseudomonadota</taxon>
        <taxon>Gammaproteobacteria</taxon>
        <taxon>Oceanospirillales</taxon>
        <taxon>Oceanospirillaceae</taxon>
        <taxon>Marinobacterium</taxon>
    </lineage>
</organism>
<dbReference type="RefSeq" id="WP_379907951.1">
    <property type="nucleotide sequence ID" value="NZ_JBHSWE010000001.1"/>
</dbReference>